<sequence length="337" mass="37245">MTVTIYDVAREAGVSMATVSRVVNNNPNVKPQTRKKVYEAIERLGYRPNAVARGLASKKTTTVGVVIPDISNSIFAEIARGIEDIANMYHYNIILCNADKKKEKEIRVINTLLEKQVDGLLFMGGVVTEDHLQAFRTASVPIVLCATTDEQGLVPSVDIDHETAAYDAVNTLIRHGHRDIAMISGTLQDPANGFARFQGYKKALENAGIEYKEDLVRIGNYRYESGIEAMKYFLGLKKKPTAIFSATDEMAIGAIHCIQDAGLSVPEDFSIISVDNIRMASMVRPQLTTVAQPMYDIGAVSMRLLTKLMKKEHVDHAHVILPHETILRLSVSSVNEE</sequence>
<dbReference type="FunFam" id="1.10.260.40:FF:000002">
    <property type="entry name" value="HTH-type transcriptional repressor PurR"/>
    <property type="match status" value="1"/>
</dbReference>
<proteinExistence type="predicted"/>
<dbReference type="PRINTS" id="PR00036">
    <property type="entry name" value="HTHLACI"/>
</dbReference>
<dbReference type="Pfam" id="PF00356">
    <property type="entry name" value="LacI"/>
    <property type="match status" value="1"/>
</dbReference>
<dbReference type="PANTHER" id="PTHR30146">
    <property type="entry name" value="LACI-RELATED TRANSCRIPTIONAL REPRESSOR"/>
    <property type="match status" value="1"/>
</dbReference>
<evidence type="ECO:0000256" key="4">
    <source>
        <dbReference type="ARBA" id="ARBA00023125"/>
    </source>
</evidence>
<dbReference type="SUPFAM" id="SSF53822">
    <property type="entry name" value="Periplasmic binding protein-like I"/>
    <property type="match status" value="1"/>
</dbReference>
<evidence type="ECO:0000256" key="7">
    <source>
        <dbReference type="RuleBase" id="RU368079"/>
    </source>
</evidence>
<dbReference type="RefSeq" id="WP_085492732.1">
    <property type="nucleotide sequence ID" value="NZ_FXAZ01000001.1"/>
</dbReference>
<reference evidence="9 10" key="1">
    <citation type="submission" date="2017-04" db="EMBL/GenBank/DDBJ databases">
        <authorList>
            <person name="Afonso C.L."/>
            <person name="Miller P.J."/>
            <person name="Scott M.A."/>
            <person name="Spackman E."/>
            <person name="Goraichik I."/>
            <person name="Dimitrov K.M."/>
            <person name="Suarez D.L."/>
            <person name="Swayne D.E."/>
        </authorList>
    </citation>
    <scope>NUCLEOTIDE SEQUENCE [LARGE SCALE GENOMIC DNA]</scope>
    <source>
        <strain evidence="9 10">11</strain>
    </source>
</reference>
<dbReference type="Proteomes" id="UP000193834">
    <property type="component" value="Unassembled WGS sequence"/>
</dbReference>
<dbReference type="InterPro" id="IPR000843">
    <property type="entry name" value="HTH_LacI"/>
</dbReference>
<keyword evidence="10" id="KW-1185">Reference proteome</keyword>
<dbReference type="GO" id="GO:0000976">
    <property type="term" value="F:transcription cis-regulatory region binding"/>
    <property type="evidence" value="ECO:0007669"/>
    <property type="project" value="TreeGrafter"/>
</dbReference>
<dbReference type="PROSITE" id="PS00356">
    <property type="entry name" value="HTH_LACI_1"/>
    <property type="match status" value="1"/>
</dbReference>
<protein>
    <recommendedName>
        <fullName evidence="1 7">Catabolite control protein A</fullName>
    </recommendedName>
</protein>
<dbReference type="PANTHER" id="PTHR30146:SF150">
    <property type="entry name" value="ARABINOSE METABOLISM TRANSCRIPTIONAL REPRESSOR"/>
    <property type="match status" value="1"/>
</dbReference>
<dbReference type="InterPro" id="IPR046335">
    <property type="entry name" value="LacI/GalR-like_sensor"/>
</dbReference>
<dbReference type="Gene3D" id="1.10.260.40">
    <property type="entry name" value="lambda repressor-like DNA-binding domains"/>
    <property type="match status" value="1"/>
</dbReference>
<dbReference type="OrthoDB" id="9784962at2"/>
<dbReference type="InterPro" id="IPR028082">
    <property type="entry name" value="Peripla_BP_I"/>
</dbReference>
<dbReference type="SUPFAM" id="SSF47413">
    <property type="entry name" value="lambda repressor-like DNA-binding domains"/>
    <property type="match status" value="1"/>
</dbReference>
<evidence type="ECO:0000313" key="10">
    <source>
        <dbReference type="Proteomes" id="UP000193834"/>
    </source>
</evidence>
<dbReference type="CDD" id="cd06298">
    <property type="entry name" value="PBP1_CcpA"/>
    <property type="match status" value="1"/>
</dbReference>
<dbReference type="AlphaFoldDB" id="A0A1X7II89"/>
<keyword evidence="4 7" id="KW-0238">DNA-binding</keyword>
<dbReference type="EMBL" id="FXAZ01000001">
    <property type="protein sequence ID" value="SMG14294.1"/>
    <property type="molecule type" value="Genomic_DNA"/>
</dbReference>
<dbReference type="InterPro" id="IPR010982">
    <property type="entry name" value="Lambda_DNA-bd_dom_sf"/>
</dbReference>
<evidence type="ECO:0000259" key="8">
    <source>
        <dbReference type="PROSITE" id="PS50932"/>
    </source>
</evidence>
<name>A0A1X7II89_9BACL</name>
<organism evidence="9 10">
    <name type="scientific">Paenibacillus aquistagni</name>
    <dbReference type="NCBI Taxonomy" id="1852522"/>
    <lineage>
        <taxon>Bacteria</taxon>
        <taxon>Bacillati</taxon>
        <taxon>Bacillota</taxon>
        <taxon>Bacilli</taxon>
        <taxon>Bacillales</taxon>
        <taxon>Paenibacillaceae</taxon>
        <taxon>Paenibacillus</taxon>
    </lineage>
</organism>
<evidence type="ECO:0000256" key="5">
    <source>
        <dbReference type="ARBA" id="ARBA00023159"/>
    </source>
</evidence>
<keyword evidence="3 7" id="KW-0805">Transcription regulation</keyword>
<keyword evidence="6 7" id="KW-0804">Transcription</keyword>
<feature type="domain" description="HTH lacI-type" evidence="8">
    <location>
        <begin position="3"/>
        <end position="57"/>
    </location>
</feature>
<comment type="function">
    <text evidence="7">Global transcriptional regulator of carbon catabolite repression (CCR) and carbon catabolite activation (CCA), which ensures optimal energy usage under diverse conditions.</text>
</comment>
<evidence type="ECO:0000256" key="3">
    <source>
        <dbReference type="ARBA" id="ARBA00023015"/>
    </source>
</evidence>
<evidence type="ECO:0000256" key="1">
    <source>
        <dbReference type="ARBA" id="ARBA00019435"/>
    </source>
</evidence>
<evidence type="ECO:0000256" key="6">
    <source>
        <dbReference type="ARBA" id="ARBA00023163"/>
    </source>
</evidence>
<dbReference type="PROSITE" id="PS50932">
    <property type="entry name" value="HTH_LACI_2"/>
    <property type="match status" value="1"/>
</dbReference>
<dbReference type="GO" id="GO:0003700">
    <property type="term" value="F:DNA-binding transcription factor activity"/>
    <property type="evidence" value="ECO:0007669"/>
    <property type="project" value="TreeGrafter"/>
</dbReference>
<dbReference type="SMART" id="SM00354">
    <property type="entry name" value="HTH_LACI"/>
    <property type="match status" value="1"/>
</dbReference>
<dbReference type="NCBIfam" id="TIGR01481">
    <property type="entry name" value="ccpA"/>
    <property type="match status" value="1"/>
</dbReference>
<dbReference type="CDD" id="cd01392">
    <property type="entry name" value="HTH_LacI"/>
    <property type="match status" value="1"/>
</dbReference>
<dbReference type="InterPro" id="IPR006377">
    <property type="entry name" value="CcpA"/>
</dbReference>
<dbReference type="Pfam" id="PF13377">
    <property type="entry name" value="Peripla_BP_3"/>
    <property type="match status" value="1"/>
</dbReference>
<keyword evidence="2 7" id="KW-0678">Repressor</keyword>
<keyword evidence="5 7" id="KW-0010">Activator</keyword>
<dbReference type="Gene3D" id="3.40.50.2300">
    <property type="match status" value="2"/>
</dbReference>
<gene>
    <name evidence="9" type="ORF">SAMN06295960_0470</name>
</gene>
<accession>A0A1X7II89</accession>
<dbReference type="STRING" id="1852522.SAMN06295960_0470"/>
<evidence type="ECO:0000256" key="2">
    <source>
        <dbReference type="ARBA" id="ARBA00022491"/>
    </source>
</evidence>
<evidence type="ECO:0000313" key="9">
    <source>
        <dbReference type="EMBL" id="SMG14294.1"/>
    </source>
</evidence>